<name>A0A7I4F8C1_PHYPA</name>
<dbReference type="AlphaFoldDB" id="A0A7I4F8C1"/>
<evidence type="ECO:0000313" key="2">
    <source>
        <dbReference type="EnsemblPlants" id="Pp3c17_23540V3.3"/>
    </source>
</evidence>
<dbReference type="InterPro" id="IPR050508">
    <property type="entry name" value="Methyltransf_Superfamily"/>
</dbReference>
<dbReference type="EnsemblPlants" id="Pp3c17_23540V3.3">
    <property type="protein sequence ID" value="Pp3c17_23540V3.3"/>
    <property type="gene ID" value="Pp3c17_23540"/>
</dbReference>
<dbReference type="Proteomes" id="UP000006727">
    <property type="component" value="Chromosome 17"/>
</dbReference>
<dbReference type="GO" id="GO:0008168">
    <property type="term" value="F:methyltransferase activity"/>
    <property type="evidence" value="ECO:0000318"/>
    <property type="project" value="GO_Central"/>
</dbReference>
<dbReference type="PANTHER" id="PTHR42912">
    <property type="entry name" value="METHYLTRANSFERASE"/>
    <property type="match status" value="1"/>
</dbReference>
<reference evidence="2 3" key="2">
    <citation type="journal article" date="2018" name="Plant J.">
        <title>The Physcomitrella patens chromosome-scale assembly reveals moss genome structure and evolution.</title>
        <authorList>
            <person name="Lang D."/>
            <person name="Ullrich K.K."/>
            <person name="Murat F."/>
            <person name="Fuchs J."/>
            <person name="Jenkins J."/>
            <person name="Haas F.B."/>
            <person name="Piednoel M."/>
            <person name="Gundlach H."/>
            <person name="Van Bel M."/>
            <person name="Meyberg R."/>
            <person name="Vives C."/>
            <person name="Morata J."/>
            <person name="Symeonidi A."/>
            <person name="Hiss M."/>
            <person name="Muchero W."/>
            <person name="Kamisugi Y."/>
            <person name="Saleh O."/>
            <person name="Blanc G."/>
            <person name="Decker E.L."/>
            <person name="van Gessel N."/>
            <person name="Grimwood J."/>
            <person name="Hayes R.D."/>
            <person name="Graham S.W."/>
            <person name="Gunter L.E."/>
            <person name="McDaniel S.F."/>
            <person name="Hoernstein S.N.W."/>
            <person name="Larsson A."/>
            <person name="Li F.W."/>
            <person name="Perroud P.F."/>
            <person name="Phillips J."/>
            <person name="Ranjan P."/>
            <person name="Rokshar D.S."/>
            <person name="Rothfels C.J."/>
            <person name="Schneider L."/>
            <person name="Shu S."/>
            <person name="Stevenson D.W."/>
            <person name="Thummler F."/>
            <person name="Tillich M."/>
            <person name="Villarreal Aguilar J.C."/>
            <person name="Widiez T."/>
            <person name="Wong G.K."/>
            <person name="Wymore A."/>
            <person name="Zhang Y."/>
            <person name="Zimmer A.D."/>
            <person name="Quatrano R.S."/>
            <person name="Mayer K.F.X."/>
            <person name="Goodstein D."/>
            <person name="Casacuberta J.M."/>
            <person name="Vandepoele K."/>
            <person name="Reski R."/>
            <person name="Cuming A.C."/>
            <person name="Tuskan G.A."/>
            <person name="Maumus F."/>
            <person name="Salse J."/>
            <person name="Schmutz J."/>
            <person name="Rensing S.A."/>
        </authorList>
    </citation>
    <scope>NUCLEOTIDE SEQUENCE [LARGE SCALE GENOMIC DNA]</scope>
    <source>
        <strain evidence="2 3">cv. Gransden 2004</strain>
    </source>
</reference>
<accession>A0A7I4F8C1</accession>
<sequence>MDRDVIALYWAKFSCLRQWMSFPIFSLCIRCQASSSSTSTREPYNLNQTLTVPEGTPAMKVMTGAVNALFSFQPFFKFASGQARKMIIERGSEIGYPWEPELARLRQFDWDAELKTVQNPDIEYPEYYLKPFHAYDTGNLSWDAALEVELAAKSVHANVFDPERKVLDPNGDIRLRDSYHEKLLQMLNFTPRAIVDLGCASGLSTFGLHQVFPDAHVIGVDLSPFFISVANFRVKEQAESLDQKSPVHFLHGAGEYTGLPSGAFDMVSMSLVCHELPRSATKEILEEAHRLLRPGGALTIMEMNPYSPLVQNMVKNVFAFTAFKATEPYFDDYRTFQLERAIEQRGFTFPTQAESSPRHRTMVAIKK</sequence>
<feature type="domain" description="Methyltransferase" evidence="1">
    <location>
        <begin position="194"/>
        <end position="296"/>
    </location>
</feature>
<dbReference type="InterPro" id="IPR041698">
    <property type="entry name" value="Methyltransf_25"/>
</dbReference>
<dbReference type="SUPFAM" id="SSF53335">
    <property type="entry name" value="S-adenosyl-L-methionine-dependent methyltransferases"/>
    <property type="match status" value="1"/>
</dbReference>
<dbReference type="Gramene" id="Pp3c17_23540V3.3">
    <property type="protein sequence ID" value="Pp3c17_23540V3.3"/>
    <property type="gene ID" value="Pp3c17_23540"/>
</dbReference>
<dbReference type="EMBL" id="ABEU02000017">
    <property type="status" value="NOT_ANNOTATED_CDS"/>
    <property type="molecule type" value="Genomic_DNA"/>
</dbReference>
<gene>
    <name evidence="2" type="primary">LOC112294462</name>
</gene>
<dbReference type="CDD" id="cd02440">
    <property type="entry name" value="AdoMet_MTases"/>
    <property type="match status" value="1"/>
</dbReference>
<dbReference type="Gene3D" id="3.40.50.150">
    <property type="entry name" value="Vaccinia Virus protein VP39"/>
    <property type="match status" value="1"/>
</dbReference>
<dbReference type="PANTHER" id="PTHR42912:SF68">
    <property type="entry name" value="METHYLTRANSFERASE TYPE 11 DOMAIN-CONTAINING PROTEIN"/>
    <property type="match status" value="1"/>
</dbReference>
<organism evidence="2 3">
    <name type="scientific">Physcomitrium patens</name>
    <name type="common">Spreading-leaved earth moss</name>
    <name type="synonym">Physcomitrella patens</name>
    <dbReference type="NCBI Taxonomy" id="3218"/>
    <lineage>
        <taxon>Eukaryota</taxon>
        <taxon>Viridiplantae</taxon>
        <taxon>Streptophyta</taxon>
        <taxon>Embryophyta</taxon>
        <taxon>Bryophyta</taxon>
        <taxon>Bryophytina</taxon>
        <taxon>Bryopsida</taxon>
        <taxon>Funariidae</taxon>
        <taxon>Funariales</taxon>
        <taxon>Funariaceae</taxon>
        <taxon>Physcomitrium</taxon>
    </lineage>
</organism>
<keyword evidence="3" id="KW-1185">Reference proteome</keyword>
<reference evidence="2" key="3">
    <citation type="submission" date="2020-12" db="UniProtKB">
        <authorList>
            <consortium name="EnsemblPlants"/>
        </authorList>
    </citation>
    <scope>IDENTIFICATION</scope>
</reference>
<reference evidence="2 3" key="1">
    <citation type="journal article" date="2008" name="Science">
        <title>The Physcomitrella genome reveals evolutionary insights into the conquest of land by plants.</title>
        <authorList>
            <person name="Rensing S."/>
            <person name="Lang D."/>
            <person name="Zimmer A."/>
            <person name="Terry A."/>
            <person name="Salamov A."/>
            <person name="Shapiro H."/>
            <person name="Nishiyama T."/>
            <person name="Perroud P.-F."/>
            <person name="Lindquist E."/>
            <person name="Kamisugi Y."/>
            <person name="Tanahashi T."/>
            <person name="Sakakibara K."/>
            <person name="Fujita T."/>
            <person name="Oishi K."/>
            <person name="Shin-I T."/>
            <person name="Kuroki Y."/>
            <person name="Toyoda A."/>
            <person name="Suzuki Y."/>
            <person name="Hashimoto A."/>
            <person name="Yamaguchi K."/>
            <person name="Sugano A."/>
            <person name="Kohara Y."/>
            <person name="Fujiyama A."/>
            <person name="Anterola A."/>
            <person name="Aoki S."/>
            <person name="Ashton N."/>
            <person name="Barbazuk W.B."/>
            <person name="Barker E."/>
            <person name="Bennetzen J."/>
            <person name="Bezanilla M."/>
            <person name="Blankenship R."/>
            <person name="Cho S.H."/>
            <person name="Dutcher S."/>
            <person name="Estelle M."/>
            <person name="Fawcett J.A."/>
            <person name="Gundlach H."/>
            <person name="Hanada K."/>
            <person name="Heyl A."/>
            <person name="Hicks K.A."/>
            <person name="Hugh J."/>
            <person name="Lohr M."/>
            <person name="Mayer K."/>
            <person name="Melkozernov A."/>
            <person name="Murata T."/>
            <person name="Nelson D."/>
            <person name="Pils B."/>
            <person name="Prigge M."/>
            <person name="Reiss B."/>
            <person name="Renner T."/>
            <person name="Rombauts S."/>
            <person name="Rushton P."/>
            <person name="Sanderfoot A."/>
            <person name="Schween G."/>
            <person name="Shiu S.-H."/>
            <person name="Stueber K."/>
            <person name="Theodoulou F.L."/>
            <person name="Tu H."/>
            <person name="Van de Peer Y."/>
            <person name="Verrier P.J."/>
            <person name="Waters E."/>
            <person name="Wood A."/>
            <person name="Yang L."/>
            <person name="Cove D."/>
            <person name="Cuming A."/>
            <person name="Hasebe M."/>
            <person name="Lucas S."/>
            <person name="Mishler D.B."/>
            <person name="Reski R."/>
            <person name="Grigoriev I."/>
            <person name="Quatrano R.S."/>
            <person name="Boore J.L."/>
        </authorList>
    </citation>
    <scope>NUCLEOTIDE SEQUENCE [LARGE SCALE GENOMIC DNA]</scope>
    <source>
        <strain evidence="2 3">cv. Gransden 2004</strain>
    </source>
</reference>
<dbReference type="InParanoid" id="A0A7I4F8C1"/>
<evidence type="ECO:0000259" key="1">
    <source>
        <dbReference type="Pfam" id="PF13649"/>
    </source>
</evidence>
<dbReference type="InterPro" id="IPR029063">
    <property type="entry name" value="SAM-dependent_MTases_sf"/>
</dbReference>
<protein>
    <recommendedName>
        <fullName evidence="1">Methyltransferase domain-containing protein</fullName>
    </recommendedName>
</protein>
<proteinExistence type="predicted"/>
<dbReference type="Pfam" id="PF13649">
    <property type="entry name" value="Methyltransf_25"/>
    <property type="match status" value="1"/>
</dbReference>
<evidence type="ECO:0000313" key="3">
    <source>
        <dbReference type="Proteomes" id="UP000006727"/>
    </source>
</evidence>